<sequence>MTVLTGDDVVWIGDGWYAQNNTWNRRDLINGADYSQSITLSDDVFPQGVSMSWDWPEVANDAFV</sequence>
<comment type="caution">
    <text evidence="1">The sequence shown here is derived from an EMBL/GenBank/DDBJ whole genome shotgun (WGS) entry which is preliminary data.</text>
</comment>
<proteinExistence type="predicted"/>
<evidence type="ECO:0000313" key="2">
    <source>
        <dbReference type="Proteomes" id="UP001227162"/>
    </source>
</evidence>
<dbReference type="RefSeq" id="WP_317624584.1">
    <property type="nucleotide sequence ID" value="NZ_JANFFA010000001.1"/>
</dbReference>
<keyword evidence="2" id="KW-1185">Reference proteome</keyword>
<evidence type="ECO:0000313" key="1">
    <source>
        <dbReference type="EMBL" id="MDQ2092977.1"/>
    </source>
</evidence>
<reference evidence="1" key="1">
    <citation type="submission" date="2022-07" db="EMBL/GenBank/DDBJ databases">
        <authorList>
            <person name="Otstavnykh N."/>
            <person name="Isaeva M."/>
            <person name="Bystritskaya E."/>
        </authorList>
    </citation>
    <scope>NUCLEOTIDE SEQUENCE</scope>
    <source>
        <strain evidence="1">10Alg 79</strain>
    </source>
</reference>
<name>A0AAJ1X621_9RHOB</name>
<dbReference type="AlphaFoldDB" id="A0AAJ1X621"/>
<organism evidence="1 2">
    <name type="scientific">Rhodalgimonas zhirmunskyi</name>
    <dbReference type="NCBI Taxonomy" id="2964767"/>
    <lineage>
        <taxon>Bacteria</taxon>
        <taxon>Pseudomonadati</taxon>
        <taxon>Pseudomonadota</taxon>
        <taxon>Alphaproteobacteria</taxon>
        <taxon>Rhodobacterales</taxon>
        <taxon>Roseobacteraceae</taxon>
        <taxon>Rhodalgimonas</taxon>
    </lineage>
</organism>
<gene>
    <name evidence="1" type="ORF">NOI20_02525</name>
</gene>
<reference evidence="1" key="2">
    <citation type="submission" date="2023-04" db="EMBL/GenBank/DDBJ databases">
        <title>'Rhodoalgimonas zhirmunskyi' gen. nov., isolated from a red alga.</title>
        <authorList>
            <person name="Nedashkovskaya O.I."/>
            <person name="Otstavnykh N.Y."/>
            <person name="Bystritskaya E.P."/>
            <person name="Balabanova L.A."/>
            <person name="Isaeva M.P."/>
        </authorList>
    </citation>
    <scope>NUCLEOTIDE SEQUENCE</scope>
    <source>
        <strain evidence="1">10Alg 79</strain>
    </source>
</reference>
<accession>A0AAJ1X621</accession>
<dbReference type="EMBL" id="JANFFA010000001">
    <property type="protein sequence ID" value="MDQ2092977.1"/>
    <property type="molecule type" value="Genomic_DNA"/>
</dbReference>
<protein>
    <submittedName>
        <fullName evidence="1">Uncharacterized protein</fullName>
    </submittedName>
</protein>
<dbReference type="Proteomes" id="UP001227162">
    <property type="component" value="Unassembled WGS sequence"/>
</dbReference>